<dbReference type="STRING" id="1442369.A0A0D2I1F8"/>
<feature type="transmembrane region" description="Helical" evidence="6">
    <location>
        <begin position="107"/>
        <end position="129"/>
    </location>
</feature>
<dbReference type="AlphaFoldDB" id="A0A0D2I1F8"/>
<comment type="subcellular location">
    <subcellularLocation>
        <location evidence="1">Membrane</location>
        <topology evidence="1">Multi-pass membrane protein</topology>
    </subcellularLocation>
</comment>
<dbReference type="GeneID" id="25299353"/>
<name>A0A0D2I1F8_9EURO</name>
<reference evidence="7 8" key="1">
    <citation type="submission" date="2015-01" db="EMBL/GenBank/DDBJ databases">
        <title>The Genome Sequence of Rhinocladiella mackenzie CBS 650.93.</title>
        <authorList>
            <consortium name="The Broad Institute Genomics Platform"/>
            <person name="Cuomo C."/>
            <person name="de Hoog S."/>
            <person name="Gorbushina A."/>
            <person name="Stielow B."/>
            <person name="Teixiera M."/>
            <person name="Abouelleil A."/>
            <person name="Chapman S.B."/>
            <person name="Priest M."/>
            <person name="Young S.K."/>
            <person name="Wortman J."/>
            <person name="Nusbaum C."/>
            <person name="Birren B."/>
        </authorList>
    </citation>
    <scope>NUCLEOTIDE SEQUENCE [LARGE SCALE GENOMIC DNA]</scope>
    <source>
        <strain evidence="7 8">CBS 650.93</strain>
    </source>
</reference>
<dbReference type="PANTHER" id="PTHR23501">
    <property type="entry name" value="MAJOR FACILITATOR SUPERFAMILY"/>
    <property type="match status" value="1"/>
</dbReference>
<evidence type="ECO:0000256" key="5">
    <source>
        <dbReference type="SAM" id="MobiDB-lite"/>
    </source>
</evidence>
<feature type="transmembrane region" description="Helical" evidence="6">
    <location>
        <begin position="276"/>
        <end position="299"/>
    </location>
</feature>
<proteinExistence type="predicted"/>
<dbReference type="InterPro" id="IPR011701">
    <property type="entry name" value="MFS"/>
</dbReference>
<keyword evidence="4 6" id="KW-0472">Membrane</keyword>
<sequence length="401" mass="43625">MSSIASAHSAKEVPPAERPQPVATVDEDTEKNFRPKSFTFWTIIIGIYLSIFLVALDRTIIATAIPRITDEFNSIQDIGWYGSAYMLTAACFNPISGRVYQLYSTKWVFLLSIVIFEAGSSLAALSLIMCHGDGASTSTCRLVALQLLAVVLFLHIESPKHEKLTIIAQIKRVDPIGIFFFIPSMVCLILALQWGGSTYSWSAPKIIALLVTFSVLFIAFVVVEVLMPEDAMAPTRVILNRSIAGSMTFMFLLSGGSMSVVYYLTVWFQAVKGDSAMHAGVSTIPLILSLVIMSIVAAICTEKIGYYVPAMLLSPVLCSIGASLLSTLSPSGVKSAPDPLLLETRVMLPGAHLRLARPRRGAPIHNDQKSVLPSSYSAVMAGLKTLRLGNPRHGERDTLRK</sequence>
<keyword evidence="2 6" id="KW-0812">Transmembrane</keyword>
<feature type="transmembrane region" description="Helical" evidence="6">
    <location>
        <begin position="176"/>
        <end position="194"/>
    </location>
</feature>
<protein>
    <recommendedName>
        <fullName evidence="9">Major facilitator superfamily (MFS) profile domain-containing protein</fullName>
    </recommendedName>
</protein>
<feature type="region of interest" description="Disordered" evidence="5">
    <location>
        <begin position="1"/>
        <end position="26"/>
    </location>
</feature>
<dbReference type="Proteomes" id="UP000053617">
    <property type="component" value="Unassembled WGS sequence"/>
</dbReference>
<evidence type="ECO:0000256" key="6">
    <source>
        <dbReference type="SAM" id="Phobius"/>
    </source>
</evidence>
<dbReference type="PANTHER" id="PTHR23501:SF201">
    <property type="entry name" value="MFS AFLATOXIN EFFLUX PUMP"/>
    <property type="match status" value="1"/>
</dbReference>
<evidence type="ECO:0000256" key="3">
    <source>
        <dbReference type="ARBA" id="ARBA00022989"/>
    </source>
</evidence>
<dbReference type="EMBL" id="KN847486">
    <property type="protein sequence ID" value="KIW99543.1"/>
    <property type="molecule type" value="Genomic_DNA"/>
</dbReference>
<keyword evidence="3 6" id="KW-1133">Transmembrane helix</keyword>
<dbReference type="RefSeq" id="XP_013266680.1">
    <property type="nucleotide sequence ID" value="XM_013411226.1"/>
</dbReference>
<dbReference type="GO" id="GO:0005886">
    <property type="term" value="C:plasma membrane"/>
    <property type="evidence" value="ECO:0007669"/>
    <property type="project" value="TreeGrafter"/>
</dbReference>
<feature type="transmembrane region" description="Helical" evidence="6">
    <location>
        <begin position="78"/>
        <end position="95"/>
    </location>
</feature>
<feature type="transmembrane region" description="Helical" evidence="6">
    <location>
        <begin position="206"/>
        <end position="227"/>
    </location>
</feature>
<accession>A0A0D2I1F8</accession>
<evidence type="ECO:0000256" key="4">
    <source>
        <dbReference type="ARBA" id="ARBA00023136"/>
    </source>
</evidence>
<dbReference type="GO" id="GO:0022857">
    <property type="term" value="F:transmembrane transporter activity"/>
    <property type="evidence" value="ECO:0007669"/>
    <property type="project" value="InterPro"/>
</dbReference>
<dbReference type="Gene3D" id="1.20.1250.20">
    <property type="entry name" value="MFS general substrate transporter like domains"/>
    <property type="match status" value="1"/>
</dbReference>
<dbReference type="HOGENOM" id="CLU_687264_0_0_1"/>
<gene>
    <name evidence="7" type="ORF">Z518_11282</name>
</gene>
<feature type="transmembrane region" description="Helical" evidence="6">
    <location>
        <begin position="135"/>
        <end position="156"/>
    </location>
</feature>
<evidence type="ECO:0000256" key="1">
    <source>
        <dbReference type="ARBA" id="ARBA00004141"/>
    </source>
</evidence>
<dbReference type="InterPro" id="IPR036259">
    <property type="entry name" value="MFS_trans_sf"/>
</dbReference>
<dbReference type="VEuPathDB" id="FungiDB:Z518_11282"/>
<dbReference type="OrthoDB" id="10021397at2759"/>
<feature type="transmembrane region" description="Helical" evidence="6">
    <location>
        <begin position="40"/>
        <end position="66"/>
    </location>
</feature>
<evidence type="ECO:0000256" key="2">
    <source>
        <dbReference type="ARBA" id="ARBA00022692"/>
    </source>
</evidence>
<keyword evidence="8" id="KW-1185">Reference proteome</keyword>
<feature type="transmembrane region" description="Helical" evidence="6">
    <location>
        <begin position="306"/>
        <end position="325"/>
    </location>
</feature>
<organism evidence="7 8">
    <name type="scientific">Rhinocladiella mackenziei CBS 650.93</name>
    <dbReference type="NCBI Taxonomy" id="1442369"/>
    <lineage>
        <taxon>Eukaryota</taxon>
        <taxon>Fungi</taxon>
        <taxon>Dikarya</taxon>
        <taxon>Ascomycota</taxon>
        <taxon>Pezizomycotina</taxon>
        <taxon>Eurotiomycetes</taxon>
        <taxon>Chaetothyriomycetidae</taxon>
        <taxon>Chaetothyriales</taxon>
        <taxon>Herpotrichiellaceae</taxon>
        <taxon>Rhinocladiella</taxon>
    </lineage>
</organism>
<dbReference type="SUPFAM" id="SSF103473">
    <property type="entry name" value="MFS general substrate transporter"/>
    <property type="match status" value="1"/>
</dbReference>
<dbReference type="Pfam" id="PF07690">
    <property type="entry name" value="MFS_1"/>
    <property type="match status" value="1"/>
</dbReference>
<evidence type="ECO:0000313" key="8">
    <source>
        <dbReference type="Proteomes" id="UP000053617"/>
    </source>
</evidence>
<feature type="transmembrane region" description="Helical" evidence="6">
    <location>
        <begin position="248"/>
        <end position="270"/>
    </location>
</feature>
<evidence type="ECO:0008006" key="9">
    <source>
        <dbReference type="Google" id="ProtNLM"/>
    </source>
</evidence>
<evidence type="ECO:0000313" key="7">
    <source>
        <dbReference type="EMBL" id="KIW99543.1"/>
    </source>
</evidence>